<organism evidence="1 2">
    <name type="scientific">Roseobacter cerasinus</name>
    <dbReference type="NCBI Taxonomy" id="2602289"/>
    <lineage>
        <taxon>Bacteria</taxon>
        <taxon>Pseudomonadati</taxon>
        <taxon>Pseudomonadota</taxon>
        <taxon>Alphaproteobacteria</taxon>
        <taxon>Rhodobacterales</taxon>
        <taxon>Roseobacteraceae</taxon>
        <taxon>Roseobacter</taxon>
    </lineage>
</organism>
<dbReference type="RefSeq" id="WP_159975418.1">
    <property type="nucleotide sequence ID" value="NZ_BLIV01000002.1"/>
</dbReference>
<dbReference type="Proteomes" id="UP000436522">
    <property type="component" value="Unassembled WGS sequence"/>
</dbReference>
<dbReference type="InterPro" id="IPR010626">
    <property type="entry name" value="DUF1217"/>
</dbReference>
<comment type="caution">
    <text evidence="1">The sequence shown here is derived from an EMBL/GenBank/DDBJ whole genome shotgun (WGS) entry which is preliminary data.</text>
</comment>
<dbReference type="OrthoDB" id="7824597at2"/>
<keyword evidence="2" id="KW-1185">Reference proteome</keyword>
<sequence>MFTPVIPSSGLSGWRFLQRTYDSQLENFSSSAQVARSTDYFMQNIDKVKTAEDLTSDRRLLEVALGAFGIQDDIDNRFFIKKILEEGTTAQDSLANRFSDNRYKEFSEAFGLGPGETPQVGTEGFAAEIVARFQASSFEVSAGQQDDTMRVALYAQRVLVELASPPSKSPERLAAEAVAEAVSDFATSVSEDIEYFENRIADVETPEDLRDDPRLLKIALGAFGLTEDYDAIVGFEPSAEVPESPEWIKIKEVLEEGSISIVARANELDNPAYADLSRAFGFGIAETFQPNKRGFGERITDLYIEQNFPMPDDIAFDGVVTVTDGVFELEPFRSDDISNDAKWFTLMGEPPLRALFEGALNLPSEFGQVDIDQQLSVFKERAQTIFGSDQVNQFSDPEKLDELITRYVVRSQISSFNAGSSSASIALTLLQS</sequence>
<dbReference type="SUPFAM" id="SSF158837">
    <property type="entry name" value="AGR C 984p-like"/>
    <property type="match status" value="2"/>
</dbReference>
<gene>
    <name evidence="1" type="ORF">So717_13040</name>
</gene>
<name>A0A640VR26_9RHOB</name>
<dbReference type="InterPro" id="IPR023157">
    <property type="entry name" value="AGR-C-984p-like_sf"/>
</dbReference>
<dbReference type="AlphaFoldDB" id="A0A640VR26"/>
<reference evidence="1 2" key="1">
    <citation type="submission" date="2019-12" db="EMBL/GenBank/DDBJ databases">
        <title>Roseobacter cerasinus sp. nov., isolated from seawater around aquaculture.</title>
        <authorList>
            <person name="Muramatsu S."/>
            <person name="Takabe Y."/>
            <person name="Mori K."/>
            <person name="Takaichi S."/>
            <person name="Hanada S."/>
        </authorList>
    </citation>
    <scope>NUCLEOTIDE SEQUENCE [LARGE SCALE GENOMIC DNA]</scope>
    <source>
        <strain evidence="1 2">AI77</strain>
    </source>
</reference>
<evidence type="ECO:0008006" key="3">
    <source>
        <dbReference type="Google" id="ProtNLM"/>
    </source>
</evidence>
<evidence type="ECO:0000313" key="1">
    <source>
        <dbReference type="EMBL" id="GFE49551.1"/>
    </source>
</evidence>
<accession>A0A640VR26</accession>
<protein>
    <recommendedName>
        <fullName evidence="3">Flagellar protein</fullName>
    </recommendedName>
</protein>
<evidence type="ECO:0000313" key="2">
    <source>
        <dbReference type="Proteomes" id="UP000436522"/>
    </source>
</evidence>
<dbReference type="Gene3D" id="1.10.3700.10">
    <property type="entry name" value="AGR C 984p-like"/>
    <property type="match status" value="1"/>
</dbReference>
<dbReference type="Pfam" id="PF06748">
    <property type="entry name" value="DUF1217"/>
    <property type="match status" value="2"/>
</dbReference>
<proteinExistence type="predicted"/>
<dbReference type="EMBL" id="BLIV01000002">
    <property type="protein sequence ID" value="GFE49551.1"/>
    <property type="molecule type" value="Genomic_DNA"/>
</dbReference>